<reference evidence="3 4" key="1">
    <citation type="submission" date="2019-02" db="EMBL/GenBank/DDBJ databases">
        <title>Deep-cultivation of Planctomycetes and their phenomic and genomic characterization uncovers novel biology.</title>
        <authorList>
            <person name="Wiegand S."/>
            <person name="Jogler M."/>
            <person name="Boedeker C."/>
            <person name="Pinto D."/>
            <person name="Vollmers J."/>
            <person name="Rivas-Marin E."/>
            <person name="Kohn T."/>
            <person name="Peeters S.H."/>
            <person name="Heuer A."/>
            <person name="Rast P."/>
            <person name="Oberbeckmann S."/>
            <person name="Bunk B."/>
            <person name="Jeske O."/>
            <person name="Meyerdierks A."/>
            <person name="Storesund J.E."/>
            <person name="Kallscheuer N."/>
            <person name="Luecker S."/>
            <person name="Lage O.M."/>
            <person name="Pohl T."/>
            <person name="Merkel B.J."/>
            <person name="Hornburger P."/>
            <person name="Mueller R.-W."/>
            <person name="Bruemmer F."/>
            <person name="Labrenz M."/>
            <person name="Spormann A.M."/>
            <person name="Op den Camp H."/>
            <person name="Overmann J."/>
            <person name="Amann R."/>
            <person name="Jetten M.S.M."/>
            <person name="Mascher T."/>
            <person name="Medema M.H."/>
            <person name="Devos D.P."/>
            <person name="Kaster A.-K."/>
            <person name="Ovreas L."/>
            <person name="Rohde M."/>
            <person name="Galperin M.Y."/>
            <person name="Jogler C."/>
        </authorList>
    </citation>
    <scope>NUCLEOTIDE SEQUENCE [LARGE SCALE GENOMIC DNA]</scope>
    <source>
        <strain evidence="3 4">Pan44</strain>
    </source>
</reference>
<dbReference type="InParanoid" id="A0A517SMI5"/>
<dbReference type="Pfam" id="PF04972">
    <property type="entry name" value="BON"/>
    <property type="match status" value="2"/>
</dbReference>
<dbReference type="InterPro" id="IPR007055">
    <property type="entry name" value="BON_dom"/>
</dbReference>
<evidence type="ECO:0000259" key="2">
    <source>
        <dbReference type="PROSITE" id="PS50914"/>
    </source>
</evidence>
<evidence type="ECO:0000313" key="3">
    <source>
        <dbReference type="EMBL" id="QDT57337.1"/>
    </source>
</evidence>
<dbReference type="PANTHER" id="PTHR34606">
    <property type="entry name" value="BON DOMAIN-CONTAINING PROTEIN"/>
    <property type="match status" value="1"/>
</dbReference>
<dbReference type="PROSITE" id="PS50914">
    <property type="entry name" value="BON"/>
    <property type="match status" value="2"/>
</dbReference>
<gene>
    <name evidence="3" type="ORF">Pan44_54050</name>
</gene>
<feature type="domain" description="BON" evidence="2">
    <location>
        <begin position="38"/>
        <end position="105"/>
    </location>
</feature>
<dbReference type="KEGG" id="ccos:Pan44_54050"/>
<dbReference type="RefSeq" id="WP_145034691.1">
    <property type="nucleotide sequence ID" value="NZ_CP036271.1"/>
</dbReference>
<evidence type="ECO:0000256" key="1">
    <source>
        <dbReference type="SAM" id="SignalP"/>
    </source>
</evidence>
<dbReference type="Gene3D" id="3.30.1340.30">
    <property type="match status" value="2"/>
</dbReference>
<dbReference type="PANTHER" id="PTHR34606:SF15">
    <property type="entry name" value="BON DOMAIN-CONTAINING PROTEIN"/>
    <property type="match status" value="1"/>
</dbReference>
<protein>
    <submittedName>
        <fullName evidence="3">LysM domain/BON superfamily protein</fullName>
    </submittedName>
</protein>
<dbReference type="AlphaFoldDB" id="A0A517SMI5"/>
<keyword evidence="4" id="KW-1185">Reference proteome</keyword>
<proteinExistence type="predicted"/>
<keyword evidence="1" id="KW-0732">Signal</keyword>
<accession>A0A517SMI5</accession>
<dbReference type="Proteomes" id="UP000315700">
    <property type="component" value="Chromosome"/>
</dbReference>
<organism evidence="3 4">
    <name type="scientific">Caulifigura coniformis</name>
    <dbReference type="NCBI Taxonomy" id="2527983"/>
    <lineage>
        <taxon>Bacteria</taxon>
        <taxon>Pseudomonadati</taxon>
        <taxon>Planctomycetota</taxon>
        <taxon>Planctomycetia</taxon>
        <taxon>Planctomycetales</taxon>
        <taxon>Planctomycetaceae</taxon>
        <taxon>Caulifigura</taxon>
    </lineage>
</organism>
<name>A0A517SMI5_9PLAN</name>
<feature type="chain" id="PRO_5021731292" evidence="1">
    <location>
        <begin position="24"/>
        <end position="375"/>
    </location>
</feature>
<evidence type="ECO:0000313" key="4">
    <source>
        <dbReference type="Proteomes" id="UP000315700"/>
    </source>
</evidence>
<feature type="signal peptide" evidence="1">
    <location>
        <begin position="1"/>
        <end position="23"/>
    </location>
</feature>
<feature type="domain" description="BON" evidence="2">
    <location>
        <begin position="140"/>
        <end position="207"/>
    </location>
</feature>
<dbReference type="OrthoDB" id="282501at2"/>
<sequence length="375" mass="39322" precursor="true">MRLPRKWVLSMALLATAPGFVIAGPADSTGAPAASATSNQAMANKIAAALKAAPLRGKGVQLQFDKGVCTITGEAADPQQKALATQVISSVPGVSSVNNQLSVAASARPMPGVTQAGFEGAPHQQVRQVNGEAAAAPAAGNQETAQEIAKALSASGLSKYDIEVRFSAGTCTLGGSVGAPEAAAQAEQAARSVPGVQNVVNRMTFQGRPVAQSRPQAPVMPAGYPQQMAMAPQGMPPGMDPRMGMPPGVGMAMTPQQIQQMGLRQATTGAAPVPMAAQGGPGVIPAGGHMVYNQPNVPEYAWPSYAAYDNTAAIAYPSQYDASAFPYIGPYYPYPQVPLGWRKSTLEWKDGSWNLKFSSRTDRWWWFMNPHNWSE</sequence>
<dbReference type="EMBL" id="CP036271">
    <property type="protein sequence ID" value="QDT57337.1"/>
    <property type="molecule type" value="Genomic_DNA"/>
</dbReference>
<dbReference type="InterPro" id="IPR051686">
    <property type="entry name" value="Lipoprotein_DolP"/>
</dbReference>